<keyword evidence="4 6" id="KW-0472">Membrane</keyword>
<evidence type="ECO:0000256" key="2">
    <source>
        <dbReference type="ARBA" id="ARBA00022692"/>
    </source>
</evidence>
<evidence type="ECO:0000256" key="3">
    <source>
        <dbReference type="ARBA" id="ARBA00022989"/>
    </source>
</evidence>
<evidence type="ECO:0000313" key="8">
    <source>
        <dbReference type="EMBL" id="NOV95878.1"/>
    </source>
</evidence>
<organism evidence="8 9">
    <name type="scientific">Isoptericola halotolerans</name>
    <dbReference type="NCBI Taxonomy" id="300560"/>
    <lineage>
        <taxon>Bacteria</taxon>
        <taxon>Bacillati</taxon>
        <taxon>Actinomycetota</taxon>
        <taxon>Actinomycetes</taxon>
        <taxon>Micrococcales</taxon>
        <taxon>Promicromonosporaceae</taxon>
        <taxon>Isoptericola</taxon>
    </lineage>
</organism>
<keyword evidence="3 6" id="KW-1133">Transmembrane helix</keyword>
<gene>
    <name evidence="8" type="ORF">HDG69_000431</name>
</gene>
<dbReference type="RefSeq" id="WP_171782140.1">
    <property type="nucleotide sequence ID" value="NZ_JABEZU010000001.1"/>
</dbReference>
<evidence type="ECO:0000259" key="7">
    <source>
        <dbReference type="Pfam" id="PF06305"/>
    </source>
</evidence>
<sequence length="120" mass="12662">MAAPHVYRTTNGQLSTPGPLRTGPETTPRSRRWTSTVPRTPRTRAGATWVGICLAALLLVALIVFMFQNTQPVLVSFLGTQATVPLALALLVAGVGVGVIALVVGTVRIGQLRRRLAHGG</sequence>
<feature type="transmembrane region" description="Helical" evidence="6">
    <location>
        <begin position="87"/>
        <end position="107"/>
    </location>
</feature>
<accession>A0ABX2A2P3</accession>
<dbReference type="InterPro" id="IPR010445">
    <property type="entry name" value="LapA_dom"/>
</dbReference>
<reference evidence="8 9" key="1">
    <citation type="submission" date="2020-05" db="EMBL/GenBank/DDBJ databases">
        <title>Genomic Encyclopedia of Type Strains, Phase III (KMG-III): the genomes of soil and plant-associated and newly described type strains.</title>
        <authorList>
            <person name="Whitman W."/>
        </authorList>
    </citation>
    <scope>NUCLEOTIDE SEQUENCE [LARGE SCALE GENOMIC DNA]</scope>
    <source>
        <strain evidence="8 9">KCTC 19046</strain>
    </source>
</reference>
<feature type="domain" description="Lipopolysaccharide assembly protein A" evidence="7">
    <location>
        <begin position="68"/>
        <end position="117"/>
    </location>
</feature>
<comment type="caution">
    <text evidence="8">The sequence shown here is derived from an EMBL/GenBank/DDBJ whole genome shotgun (WGS) entry which is preliminary data.</text>
</comment>
<keyword evidence="9" id="KW-1185">Reference proteome</keyword>
<evidence type="ECO:0000256" key="5">
    <source>
        <dbReference type="SAM" id="MobiDB-lite"/>
    </source>
</evidence>
<keyword evidence="1" id="KW-1003">Cell membrane</keyword>
<evidence type="ECO:0000256" key="4">
    <source>
        <dbReference type="ARBA" id="ARBA00023136"/>
    </source>
</evidence>
<evidence type="ECO:0000256" key="1">
    <source>
        <dbReference type="ARBA" id="ARBA00022475"/>
    </source>
</evidence>
<feature type="transmembrane region" description="Helical" evidence="6">
    <location>
        <begin position="47"/>
        <end position="67"/>
    </location>
</feature>
<dbReference type="Pfam" id="PF06305">
    <property type="entry name" value="LapA_dom"/>
    <property type="match status" value="1"/>
</dbReference>
<dbReference type="Proteomes" id="UP000757540">
    <property type="component" value="Unassembled WGS sequence"/>
</dbReference>
<name>A0ABX2A2P3_9MICO</name>
<dbReference type="EMBL" id="JABEZU010000001">
    <property type="protein sequence ID" value="NOV95878.1"/>
    <property type="molecule type" value="Genomic_DNA"/>
</dbReference>
<evidence type="ECO:0000313" key="9">
    <source>
        <dbReference type="Proteomes" id="UP000757540"/>
    </source>
</evidence>
<protein>
    <submittedName>
        <fullName evidence="8">Integral membrane protein</fullName>
    </submittedName>
</protein>
<proteinExistence type="predicted"/>
<evidence type="ECO:0000256" key="6">
    <source>
        <dbReference type="SAM" id="Phobius"/>
    </source>
</evidence>
<keyword evidence="2 6" id="KW-0812">Transmembrane</keyword>
<feature type="region of interest" description="Disordered" evidence="5">
    <location>
        <begin position="1"/>
        <end position="40"/>
    </location>
</feature>